<dbReference type="GO" id="GO:0006935">
    <property type="term" value="P:chemotaxis"/>
    <property type="evidence" value="ECO:0007669"/>
    <property type="project" value="InterPro"/>
</dbReference>
<evidence type="ECO:0008006" key="10">
    <source>
        <dbReference type="Google" id="ProtNLM"/>
    </source>
</evidence>
<dbReference type="Proteomes" id="UP000188879">
    <property type="component" value="Unassembled WGS sequence"/>
</dbReference>
<comment type="similarity">
    <text evidence="2">Belongs to the methyl-accepting chemotaxis (MCP) protein family.</text>
</comment>
<feature type="transmembrane region" description="Helical" evidence="5">
    <location>
        <begin position="321"/>
        <end position="342"/>
    </location>
</feature>
<dbReference type="AlphaFoldDB" id="A0A1V2GXH0"/>
<organism evidence="8 9">
    <name type="scientific">Teichococcus deserti</name>
    <dbReference type="NCBI Taxonomy" id="1817963"/>
    <lineage>
        <taxon>Bacteria</taxon>
        <taxon>Pseudomonadati</taxon>
        <taxon>Pseudomonadota</taxon>
        <taxon>Alphaproteobacteria</taxon>
        <taxon>Acetobacterales</taxon>
        <taxon>Roseomonadaceae</taxon>
        <taxon>Roseomonas</taxon>
    </lineage>
</organism>
<evidence type="ECO:0000256" key="5">
    <source>
        <dbReference type="SAM" id="Phobius"/>
    </source>
</evidence>
<dbReference type="Gene3D" id="6.10.340.10">
    <property type="match status" value="1"/>
</dbReference>
<feature type="region of interest" description="Disordered" evidence="4">
    <location>
        <begin position="641"/>
        <end position="660"/>
    </location>
</feature>
<evidence type="ECO:0000256" key="1">
    <source>
        <dbReference type="ARBA" id="ARBA00023224"/>
    </source>
</evidence>
<dbReference type="Pfam" id="PF00015">
    <property type="entry name" value="MCPsignal"/>
    <property type="match status" value="1"/>
</dbReference>
<dbReference type="Gene3D" id="1.10.287.950">
    <property type="entry name" value="Methyl-accepting chemotaxis protein"/>
    <property type="match status" value="1"/>
</dbReference>
<sequence>MRRQISISTQVTALVCLLCTPLAGGAGYFIYSAWGGLQRAEQAIELADTTRAAFIALQNTRVERGPLRLALRGAAPADAALRGTVEPARALAGPALDSLAEACARLRCAAQDGAGRLRQARRALDALRPEADRAAQLPMAQRPAGMADRYNTTITTLVDLLEEFSATLTAQVRARDGQSATLAQIKDAAYATRDAAGLERDYLVNALRDGGFSAEDRLAVMALRARAGATWVLVTGVAREAPPATQAAIAAAQASYFGQFVALRSGLEQAFAAKRPAATDAAGINRGIDEATGALVAVADTALADIGASARAEAAAAERTLWMLVGGALAIAALGLAAVLLVRRRVLLPLGRLSDSLRRLARLDYGFALPDAARADEIGDMSRAVDECRVGLRRADDLAEQQRTAQSAKDAETARVAGLIRGFETESATLLQAVSGAAAELNATAGELSDTARQGSEDAASVAAAAQQASSNVQTVAASAEELAASIAEVARQVSGGADVARRAAEEARGTDATVQGLAAAANRIGDVVRLISDIAGQTNLLALNATIEAARAGEAGKGFAVVASEVKNLASQTARATEEISAQIAAMQGETQRTVEAIAGIARTIETIDASTAAVAAATEEQASATREIGRAVAEAALGTDEASRHAGGVREGSARTGEAAGRVHAASEALNHRAEALRGQVSDFLKGIRAA</sequence>
<dbReference type="SMART" id="SM00304">
    <property type="entry name" value="HAMP"/>
    <property type="match status" value="1"/>
</dbReference>
<feature type="domain" description="Methyl-accepting transducer" evidence="6">
    <location>
        <begin position="430"/>
        <end position="673"/>
    </location>
</feature>
<dbReference type="PROSITE" id="PS50885">
    <property type="entry name" value="HAMP"/>
    <property type="match status" value="1"/>
</dbReference>
<dbReference type="SMART" id="SM00283">
    <property type="entry name" value="MA"/>
    <property type="match status" value="1"/>
</dbReference>
<evidence type="ECO:0000313" key="9">
    <source>
        <dbReference type="Proteomes" id="UP000188879"/>
    </source>
</evidence>
<dbReference type="GO" id="GO:0004888">
    <property type="term" value="F:transmembrane signaling receptor activity"/>
    <property type="evidence" value="ECO:0007669"/>
    <property type="project" value="InterPro"/>
</dbReference>
<dbReference type="PROSITE" id="PS50111">
    <property type="entry name" value="CHEMOTAXIS_TRANSDUC_2"/>
    <property type="match status" value="1"/>
</dbReference>
<keyword evidence="9" id="KW-1185">Reference proteome</keyword>
<evidence type="ECO:0000256" key="2">
    <source>
        <dbReference type="ARBA" id="ARBA00029447"/>
    </source>
</evidence>
<keyword evidence="5" id="KW-1133">Transmembrane helix</keyword>
<evidence type="ECO:0000256" key="4">
    <source>
        <dbReference type="SAM" id="MobiDB-lite"/>
    </source>
</evidence>
<accession>A0A1V2GXH0</accession>
<evidence type="ECO:0000313" key="8">
    <source>
        <dbReference type="EMBL" id="ONG49038.1"/>
    </source>
</evidence>
<evidence type="ECO:0000259" key="6">
    <source>
        <dbReference type="PROSITE" id="PS50111"/>
    </source>
</evidence>
<gene>
    <name evidence="8" type="ORF">BKE38_21050</name>
</gene>
<dbReference type="OrthoDB" id="7295762at2"/>
<dbReference type="PANTHER" id="PTHR32089">
    <property type="entry name" value="METHYL-ACCEPTING CHEMOTAXIS PROTEIN MCPB"/>
    <property type="match status" value="1"/>
</dbReference>
<evidence type="ECO:0000259" key="7">
    <source>
        <dbReference type="PROSITE" id="PS50885"/>
    </source>
</evidence>
<comment type="caution">
    <text evidence="8">The sequence shown here is derived from an EMBL/GenBank/DDBJ whole genome shotgun (WGS) entry which is preliminary data.</text>
</comment>
<proteinExistence type="inferred from homology"/>
<dbReference type="InterPro" id="IPR003660">
    <property type="entry name" value="HAMP_dom"/>
</dbReference>
<evidence type="ECO:0000256" key="3">
    <source>
        <dbReference type="PROSITE-ProRule" id="PRU00284"/>
    </source>
</evidence>
<dbReference type="RefSeq" id="WP_076959264.1">
    <property type="nucleotide sequence ID" value="NZ_MLCO01000230.1"/>
</dbReference>
<keyword evidence="5" id="KW-0472">Membrane</keyword>
<dbReference type="PRINTS" id="PR00260">
    <property type="entry name" value="CHEMTRNSDUCR"/>
</dbReference>
<dbReference type="SUPFAM" id="SSF58104">
    <property type="entry name" value="Methyl-accepting chemotaxis protein (MCP) signaling domain"/>
    <property type="match status" value="1"/>
</dbReference>
<dbReference type="InterPro" id="IPR004089">
    <property type="entry name" value="MCPsignal_dom"/>
</dbReference>
<keyword evidence="1 3" id="KW-0807">Transducer</keyword>
<dbReference type="GO" id="GO:0016020">
    <property type="term" value="C:membrane"/>
    <property type="evidence" value="ECO:0007669"/>
    <property type="project" value="InterPro"/>
</dbReference>
<reference evidence="8 9" key="1">
    <citation type="submission" date="2016-10" db="EMBL/GenBank/DDBJ databases">
        <title>Draft Genome sequence of Roseomonas sp. strain M3.</title>
        <authorList>
            <person name="Subhash Y."/>
            <person name="Lee S."/>
        </authorList>
    </citation>
    <scope>NUCLEOTIDE SEQUENCE [LARGE SCALE GENOMIC DNA]</scope>
    <source>
        <strain evidence="8 9">M3</strain>
    </source>
</reference>
<name>A0A1V2GXH0_9PROT</name>
<keyword evidence="5" id="KW-0812">Transmembrane</keyword>
<feature type="domain" description="HAMP" evidence="7">
    <location>
        <begin position="344"/>
        <end position="397"/>
    </location>
</feature>
<protein>
    <recommendedName>
        <fullName evidence="10">Methyl-accepting chemotaxis protein</fullName>
    </recommendedName>
</protein>
<dbReference type="InterPro" id="IPR004090">
    <property type="entry name" value="Chemotax_Me-accpt_rcpt"/>
</dbReference>
<dbReference type="GO" id="GO:0007165">
    <property type="term" value="P:signal transduction"/>
    <property type="evidence" value="ECO:0007669"/>
    <property type="project" value="UniProtKB-KW"/>
</dbReference>
<dbReference type="PANTHER" id="PTHR32089:SF112">
    <property type="entry name" value="LYSOZYME-LIKE PROTEIN-RELATED"/>
    <property type="match status" value="1"/>
</dbReference>
<dbReference type="EMBL" id="MLCO01000230">
    <property type="protein sequence ID" value="ONG49038.1"/>
    <property type="molecule type" value="Genomic_DNA"/>
</dbReference>